<evidence type="ECO:0000256" key="1">
    <source>
        <dbReference type="SAM" id="MobiDB-lite"/>
    </source>
</evidence>
<comment type="caution">
    <text evidence="2">The sequence shown here is derived from an EMBL/GenBank/DDBJ whole genome shotgun (WGS) entry which is preliminary data.</text>
</comment>
<feature type="compositionally biased region" description="Basic and acidic residues" evidence="1">
    <location>
        <begin position="88"/>
        <end position="97"/>
    </location>
</feature>
<protein>
    <submittedName>
        <fullName evidence="2">Transcription factor sum-1</fullName>
    </submittedName>
</protein>
<feature type="region of interest" description="Disordered" evidence="1">
    <location>
        <begin position="62"/>
        <end position="97"/>
    </location>
</feature>
<proteinExistence type="predicted"/>
<organism evidence="2 3">
    <name type="scientific">Plakobranchus ocellatus</name>
    <dbReference type="NCBI Taxonomy" id="259542"/>
    <lineage>
        <taxon>Eukaryota</taxon>
        <taxon>Metazoa</taxon>
        <taxon>Spiralia</taxon>
        <taxon>Lophotrochozoa</taxon>
        <taxon>Mollusca</taxon>
        <taxon>Gastropoda</taxon>
        <taxon>Heterobranchia</taxon>
        <taxon>Euthyneura</taxon>
        <taxon>Panpulmonata</taxon>
        <taxon>Sacoglossa</taxon>
        <taxon>Placobranchoidea</taxon>
        <taxon>Plakobranchidae</taxon>
        <taxon>Plakobranchus</taxon>
    </lineage>
</organism>
<reference evidence="2 3" key="1">
    <citation type="journal article" date="2021" name="Elife">
        <title>Chloroplast acquisition without the gene transfer in kleptoplastic sea slugs, Plakobranchus ocellatus.</title>
        <authorList>
            <person name="Maeda T."/>
            <person name="Takahashi S."/>
            <person name="Yoshida T."/>
            <person name="Shimamura S."/>
            <person name="Takaki Y."/>
            <person name="Nagai Y."/>
            <person name="Toyoda A."/>
            <person name="Suzuki Y."/>
            <person name="Arimoto A."/>
            <person name="Ishii H."/>
            <person name="Satoh N."/>
            <person name="Nishiyama T."/>
            <person name="Hasebe M."/>
            <person name="Maruyama T."/>
            <person name="Minagawa J."/>
            <person name="Obokata J."/>
            <person name="Shigenobu S."/>
        </authorList>
    </citation>
    <scope>NUCLEOTIDE SEQUENCE [LARGE SCALE GENOMIC DNA]</scope>
</reference>
<dbReference type="AlphaFoldDB" id="A0AAV4CNN3"/>
<sequence length="97" mass="10693">MISGFQALRQARAPVSELELAKEVFLQSQGGFAIHVPPTLRDEMRKPVYDLIWPGLSTPGVRRPCLSGLPSRPRPELGAPAATTGEQNTKKQEEEKQ</sequence>
<evidence type="ECO:0000313" key="2">
    <source>
        <dbReference type="EMBL" id="GFO33472.1"/>
    </source>
</evidence>
<name>A0AAV4CNN3_9GAST</name>
<dbReference type="Proteomes" id="UP000735302">
    <property type="component" value="Unassembled WGS sequence"/>
</dbReference>
<dbReference type="EMBL" id="BLXT01006771">
    <property type="protein sequence ID" value="GFO33472.1"/>
    <property type="molecule type" value="Genomic_DNA"/>
</dbReference>
<gene>
    <name evidence="2" type="ORF">PoB_005997700</name>
</gene>
<accession>A0AAV4CNN3</accession>
<evidence type="ECO:0000313" key="3">
    <source>
        <dbReference type="Proteomes" id="UP000735302"/>
    </source>
</evidence>
<keyword evidence="3" id="KW-1185">Reference proteome</keyword>